<keyword evidence="4" id="KW-0507">mRNA processing</keyword>
<organism evidence="6 10">
    <name type="scientific">Nephila pilipes</name>
    <name type="common">Giant wood spider</name>
    <name type="synonym">Nephila maculata</name>
    <dbReference type="NCBI Taxonomy" id="299642"/>
    <lineage>
        <taxon>Eukaryota</taxon>
        <taxon>Metazoa</taxon>
        <taxon>Ecdysozoa</taxon>
        <taxon>Arthropoda</taxon>
        <taxon>Chelicerata</taxon>
        <taxon>Arachnida</taxon>
        <taxon>Araneae</taxon>
        <taxon>Araneomorphae</taxon>
        <taxon>Entelegynae</taxon>
        <taxon>Araneoidea</taxon>
        <taxon>Nephilidae</taxon>
        <taxon>Nephila</taxon>
    </lineage>
</organism>
<dbReference type="SMART" id="SM00651">
    <property type="entry name" value="Sm"/>
    <property type="match status" value="1"/>
</dbReference>
<comment type="subcellular location">
    <subcellularLocation>
        <location evidence="4">Nucleus</location>
    </subcellularLocation>
</comment>
<dbReference type="PIRSF" id="PIRSF006609">
    <property type="entry name" value="snRNP_SmF"/>
    <property type="match status" value="1"/>
</dbReference>
<proteinExistence type="inferred from homology"/>
<dbReference type="EMBL" id="BMAW01037131">
    <property type="protein sequence ID" value="GFU47107.1"/>
    <property type="molecule type" value="Genomic_DNA"/>
</dbReference>
<keyword evidence="4" id="KW-0694">RNA-binding</keyword>
<dbReference type="InterPro" id="IPR010920">
    <property type="entry name" value="LSM_dom_sf"/>
</dbReference>
<keyword evidence="10" id="KW-1185">Reference proteome</keyword>
<dbReference type="GO" id="GO:0034715">
    <property type="term" value="C:pICln-Sm protein complex"/>
    <property type="evidence" value="ECO:0007669"/>
    <property type="project" value="TreeGrafter"/>
</dbReference>
<evidence type="ECO:0000259" key="5">
    <source>
        <dbReference type="PROSITE" id="PS52002"/>
    </source>
</evidence>
<evidence type="ECO:0000256" key="3">
    <source>
        <dbReference type="ARBA" id="ARBA00023274"/>
    </source>
</evidence>
<evidence type="ECO:0000313" key="6">
    <source>
        <dbReference type="EMBL" id="GFS74867.1"/>
    </source>
</evidence>
<keyword evidence="1 4" id="KW-0747">Spliceosome</keyword>
<evidence type="ECO:0000313" key="10">
    <source>
        <dbReference type="Proteomes" id="UP000887013"/>
    </source>
</evidence>
<dbReference type="PANTHER" id="PTHR11021">
    <property type="entry name" value="SMALL NUCLEAR RIBONUCLEOPROTEIN F SNRNP-F"/>
    <property type="match status" value="1"/>
</dbReference>
<dbReference type="AlphaFoldDB" id="A0A8X6MS28"/>
<dbReference type="InterPro" id="IPR016487">
    <property type="entry name" value="Lsm6/sSmF"/>
</dbReference>
<protein>
    <recommendedName>
        <fullName evidence="5">Sm domain-containing protein</fullName>
    </recommendedName>
</protein>
<dbReference type="EMBL" id="BMAW01027662">
    <property type="protein sequence ID" value="GFU03234.1"/>
    <property type="molecule type" value="Genomic_DNA"/>
</dbReference>
<accession>A0A8X6MS28</accession>
<dbReference type="PANTHER" id="PTHR11021:SF0">
    <property type="entry name" value="SMALL NUCLEAR RIBONUCLEOPROTEIN F"/>
    <property type="match status" value="1"/>
</dbReference>
<comment type="function">
    <text evidence="4">Plays a role in pre-mRNA splicing as a core component of the spliceosomal U1, U2, U4 and U5 small nuclear ribonucleoproteins (snRNPs), the building blocks of the spliceosome.</text>
</comment>
<dbReference type="InterPro" id="IPR001163">
    <property type="entry name" value="Sm_dom_euk/arc"/>
</dbReference>
<reference evidence="6" key="1">
    <citation type="submission" date="2020-08" db="EMBL/GenBank/DDBJ databases">
        <title>Multicomponent nature underlies the extraordinary mechanical properties of spider dragline silk.</title>
        <authorList>
            <person name="Kono N."/>
            <person name="Nakamura H."/>
            <person name="Mori M."/>
            <person name="Yoshida Y."/>
            <person name="Ohtoshi R."/>
            <person name="Malay A.D."/>
            <person name="Moran D.A.P."/>
            <person name="Tomita M."/>
            <person name="Numata K."/>
            <person name="Arakawa K."/>
        </authorList>
    </citation>
    <scope>NUCLEOTIDE SEQUENCE</scope>
</reference>
<keyword evidence="3 4" id="KW-0687">Ribonucleoprotein</keyword>
<keyword evidence="2 4" id="KW-0508">mRNA splicing</keyword>
<evidence type="ECO:0000313" key="9">
    <source>
        <dbReference type="EMBL" id="GFU47107.1"/>
    </source>
</evidence>
<dbReference type="Gene3D" id="2.30.30.100">
    <property type="match status" value="1"/>
</dbReference>
<feature type="domain" description="Sm" evidence="5">
    <location>
        <begin position="7"/>
        <end position="83"/>
    </location>
</feature>
<dbReference type="EMBL" id="BMAW01050355">
    <property type="protein sequence ID" value="GFS74867.1"/>
    <property type="molecule type" value="Genomic_DNA"/>
</dbReference>
<evidence type="ECO:0000313" key="7">
    <source>
        <dbReference type="EMBL" id="GFT68643.1"/>
    </source>
</evidence>
<dbReference type="PROSITE" id="PS52002">
    <property type="entry name" value="SM"/>
    <property type="match status" value="1"/>
</dbReference>
<keyword evidence="4" id="KW-0539">Nucleus</keyword>
<evidence type="ECO:0000313" key="8">
    <source>
        <dbReference type="EMBL" id="GFU03234.1"/>
    </source>
</evidence>
<dbReference type="GO" id="GO:0005685">
    <property type="term" value="C:U1 snRNP"/>
    <property type="evidence" value="ECO:0007669"/>
    <property type="project" value="TreeGrafter"/>
</dbReference>
<dbReference type="GO" id="GO:0003723">
    <property type="term" value="F:RNA binding"/>
    <property type="evidence" value="ECO:0007669"/>
    <property type="project" value="UniProtKB-UniRule"/>
</dbReference>
<sequence length="101" mass="11581">MSVQITNPAPFLGGLIGKWINVRLKYGLDICGKLVSTDAYMNVSLECVKQKKEIELCDDESGRISKLMIRCNNILHVRELNDEESEGMVSYWKSRNEKEEE</sequence>
<evidence type="ECO:0000256" key="1">
    <source>
        <dbReference type="ARBA" id="ARBA00022728"/>
    </source>
</evidence>
<gene>
    <name evidence="9" type="ORF">NPIL_131461</name>
    <name evidence="6" type="ORF">NPIL_303331</name>
    <name evidence="7" type="ORF">NPIL_516341</name>
    <name evidence="8" type="ORF">NPIL_563921</name>
</gene>
<dbReference type="GO" id="GO:0000398">
    <property type="term" value="P:mRNA splicing, via spliceosome"/>
    <property type="evidence" value="ECO:0007669"/>
    <property type="project" value="InterPro"/>
</dbReference>
<dbReference type="EMBL" id="BMAW01020537">
    <property type="protein sequence ID" value="GFT68643.1"/>
    <property type="molecule type" value="Genomic_DNA"/>
</dbReference>
<dbReference type="Proteomes" id="UP000887013">
    <property type="component" value="Unassembled WGS sequence"/>
</dbReference>
<comment type="caution">
    <text evidence="6">The sequence shown here is derived from an EMBL/GenBank/DDBJ whole genome shotgun (WGS) entry which is preliminary data.</text>
</comment>
<evidence type="ECO:0000256" key="2">
    <source>
        <dbReference type="ARBA" id="ARBA00023187"/>
    </source>
</evidence>
<dbReference type="GO" id="GO:0071013">
    <property type="term" value="C:catalytic step 2 spliceosome"/>
    <property type="evidence" value="ECO:0007669"/>
    <property type="project" value="TreeGrafter"/>
</dbReference>
<evidence type="ECO:0000256" key="4">
    <source>
        <dbReference type="PIRNR" id="PIRNR006609"/>
    </source>
</evidence>
<comment type="similarity">
    <text evidence="4">Belongs to the snRNP Sm proteins family. SmF/LSm6 subfamily.</text>
</comment>
<dbReference type="OrthoDB" id="6432578at2759"/>
<dbReference type="InterPro" id="IPR047575">
    <property type="entry name" value="Sm"/>
</dbReference>
<name>A0A8X6MS28_NEPPI</name>
<dbReference type="SUPFAM" id="SSF50182">
    <property type="entry name" value="Sm-like ribonucleoproteins"/>
    <property type="match status" value="1"/>
</dbReference>
<dbReference type="Pfam" id="PF01423">
    <property type="entry name" value="LSM"/>
    <property type="match status" value="1"/>
</dbReference>